<dbReference type="PROSITE" id="PS51257">
    <property type="entry name" value="PROKAR_LIPOPROTEIN"/>
    <property type="match status" value="1"/>
</dbReference>
<feature type="compositionally biased region" description="Low complexity" evidence="1">
    <location>
        <begin position="28"/>
        <end position="44"/>
    </location>
</feature>
<proteinExistence type="predicted"/>
<feature type="chain" id="PRO_5038745154" description="Copper amine oxidase" evidence="2">
    <location>
        <begin position="25"/>
        <end position="431"/>
    </location>
</feature>
<reference evidence="3" key="1">
    <citation type="submission" date="2021-01" db="EMBL/GenBank/DDBJ databases">
        <title>Whole genome shotgun sequence of Cellulomonas pakistanensis NBRC 110800.</title>
        <authorList>
            <person name="Komaki H."/>
            <person name="Tamura T."/>
        </authorList>
    </citation>
    <scope>NUCLEOTIDE SEQUENCE</scope>
    <source>
        <strain evidence="3">NBRC 110800</strain>
    </source>
</reference>
<comment type="caution">
    <text evidence="3">The sequence shown here is derived from an EMBL/GenBank/DDBJ whole genome shotgun (WGS) entry which is preliminary data.</text>
</comment>
<evidence type="ECO:0000256" key="1">
    <source>
        <dbReference type="SAM" id="MobiDB-lite"/>
    </source>
</evidence>
<evidence type="ECO:0000313" key="3">
    <source>
        <dbReference type="EMBL" id="GIG37065.1"/>
    </source>
</evidence>
<name>A0A919P9V2_9CELL</name>
<gene>
    <name evidence="3" type="ORF">Cpa01nite_24460</name>
</gene>
<evidence type="ECO:0008006" key="5">
    <source>
        <dbReference type="Google" id="ProtNLM"/>
    </source>
</evidence>
<evidence type="ECO:0000256" key="2">
    <source>
        <dbReference type="SAM" id="SignalP"/>
    </source>
</evidence>
<evidence type="ECO:0000313" key="4">
    <source>
        <dbReference type="Proteomes" id="UP000642125"/>
    </source>
</evidence>
<feature type="region of interest" description="Disordered" evidence="1">
    <location>
        <begin position="28"/>
        <end position="59"/>
    </location>
</feature>
<sequence length="431" mass="43093">MRRTRSTYAVAAMAAGLTLSLTLAACSSSEGDTTGSAPSATSSTEMDHEGMSTDSVEPVSTGDPFADARTAAAHMPETGLTLATGLAAATETAGEVDSDAAALRSTLTALLQEHVYLTGIGVATAYTAGPDSEEFAAAKASLDGNTDDLAAAVGSLAGEENAATFQEVWDAHIGYFVDYAVAVKAGDTAGAEAAQAELAQYTKDAGAFFEQISAGNLPADAVAEALAMHVSTMSAAIDALAAGEPTASDTLKAAADHVGMDAATIATGLAAGAGLSGDATDDASTLRATLTALLQEHVYLASYAVFTAYTAEGGVESPAFTAAAATLDANSVALSDAVTSLAGEEQGAAFLDLWREHIGFFVDYAVADATGDAEAKEQALMDLDGYRGPAGQFFEDVSGGELPADDVAAGLGMHVSTLAGAIDSLAAALVR</sequence>
<dbReference type="AlphaFoldDB" id="A0A919P9V2"/>
<accession>A0A919P9V2</accession>
<keyword evidence="4" id="KW-1185">Reference proteome</keyword>
<dbReference type="Proteomes" id="UP000642125">
    <property type="component" value="Unassembled WGS sequence"/>
</dbReference>
<dbReference type="RefSeq" id="WP_203669083.1">
    <property type="nucleotide sequence ID" value="NZ_BONO01000018.1"/>
</dbReference>
<keyword evidence="2" id="KW-0732">Signal</keyword>
<protein>
    <recommendedName>
        <fullName evidence="5">Copper amine oxidase</fullName>
    </recommendedName>
</protein>
<dbReference type="EMBL" id="BONO01000018">
    <property type="protein sequence ID" value="GIG37065.1"/>
    <property type="molecule type" value="Genomic_DNA"/>
</dbReference>
<feature type="signal peptide" evidence="2">
    <location>
        <begin position="1"/>
        <end position="24"/>
    </location>
</feature>
<organism evidence="3 4">
    <name type="scientific">Cellulomonas pakistanensis</name>
    <dbReference type="NCBI Taxonomy" id="992287"/>
    <lineage>
        <taxon>Bacteria</taxon>
        <taxon>Bacillati</taxon>
        <taxon>Actinomycetota</taxon>
        <taxon>Actinomycetes</taxon>
        <taxon>Micrococcales</taxon>
        <taxon>Cellulomonadaceae</taxon>
        <taxon>Cellulomonas</taxon>
    </lineage>
</organism>